<gene>
    <name evidence="10" type="ORF">E2605_14755</name>
</gene>
<dbReference type="GO" id="GO:0005737">
    <property type="term" value="C:cytoplasm"/>
    <property type="evidence" value="ECO:0007669"/>
    <property type="project" value="UniProtKB-SubCell"/>
</dbReference>
<keyword evidence="3" id="KW-0698">rRNA processing</keyword>
<name>A0A4Y8KZ72_9BACT</name>
<keyword evidence="6" id="KW-0949">S-adenosyl-L-methionine</keyword>
<dbReference type="SMART" id="SM00359">
    <property type="entry name" value="PUA"/>
    <property type="match status" value="1"/>
</dbReference>
<dbReference type="PANTHER" id="PTHR42873">
    <property type="entry name" value="RIBOSOMAL RNA LARGE SUBUNIT METHYLTRANSFERASE"/>
    <property type="match status" value="1"/>
</dbReference>
<dbReference type="RefSeq" id="WP_134437031.1">
    <property type="nucleotide sequence ID" value="NZ_SOML01000009.1"/>
</dbReference>
<evidence type="ECO:0000313" key="10">
    <source>
        <dbReference type="EMBL" id="TFD95074.1"/>
    </source>
</evidence>
<feature type="domain" description="PUA" evidence="9">
    <location>
        <begin position="4"/>
        <end position="86"/>
    </location>
</feature>
<dbReference type="GO" id="GO:0003723">
    <property type="term" value="F:RNA binding"/>
    <property type="evidence" value="ECO:0007669"/>
    <property type="project" value="UniProtKB-KW"/>
</dbReference>
<dbReference type="PANTHER" id="PTHR42873:SF1">
    <property type="entry name" value="S-ADENOSYLMETHIONINE-DEPENDENT METHYLTRANSFERASE DOMAIN-CONTAINING PROTEIN"/>
    <property type="match status" value="1"/>
</dbReference>
<evidence type="ECO:0000256" key="6">
    <source>
        <dbReference type="ARBA" id="ARBA00022691"/>
    </source>
</evidence>
<reference evidence="10 11" key="1">
    <citation type="submission" date="2019-03" db="EMBL/GenBank/DDBJ databases">
        <title>San Antonio Military Medical Center submission to MRSN (WRAIR), pending publication.</title>
        <authorList>
            <person name="Blyth D.M."/>
            <person name="Mccarthy S.L."/>
            <person name="Schall S.E."/>
            <person name="Stam J.A."/>
            <person name="Ong A.C."/>
            <person name="Mcgann P.T."/>
        </authorList>
    </citation>
    <scope>NUCLEOTIDE SEQUENCE [LARGE SCALE GENOMIC DNA]</scope>
    <source>
        <strain evidence="10 11">MRSN571793</strain>
    </source>
</reference>
<dbReference type="SUPFAM" id="SSF53335">
    <property type="entry name" value="S-adenosyl-L-methionine-dependent methyltransferases"/>
    <property type="match status" value="1"/>
</dbReference>
<dbReference type="Gene3D" id="3.40.50.150">
    <property type="entry name" value="Vaccinia Virus protein VP39"/>
    <property type="match status" value="1"/>
</dbReference>
<dbReference type="EMBL" id="SOML01000009">
    <property type="protein sequence ID" value="TFD95074.1"/>
    <property type="molecule type" value="Genomic_DNA"/>
</dbReference>
<comment type="caution">
    <text evidence="10">The sequence shown here is derived from an EMBL/GenBank/DDBJ whole genome shotgun (WGS) entry which is preliminary data.</text>
</comment>
<dbReference type="CDD" id="cd02440">
    <property type="entry name" value="AdoMet_MTases"/>
    <property type="match status" value="1"/>
</dbReference>
<dbReference type="Proteomes" id="UP000297861">
    <property type="component" value="Unassembled WGS sequence"/>
</dbReference>
<keyword evidence="4 10" id="KW-0489">Methyltransferase</keyword>
<keyword evidence="11" id="KW-1185">Reference proteome</keyword>
<evidence type="ECO:0000256" key="2">
    <source>
        <dbReference type="ARBA" id="ARBA00022490"/>
    </source>
</evidence>
<protein>
    <submittedName>
        <fullName evidence="10">Class I SAM-dependent rRNA methyltransferase</fullName>
    </submittedName>
</protein>
<dbReference type="GO" id="GO:0006364">
    <property type="term" value="P:rRNA processing"/>
    <property type="evidence" value="ECO:0007669"/>
    <property type="project" value="UniProtKB-KW"/>
</dbReference>
<accession>A0A4Y8KZ72</accession>
<keyword evidence="7" id="KW-0694">RNA-binding</keyword>
<dbReference type="InterPro" id="IPR036974">
    <property type="entry name" value="PUA_sf"/>
</dbReference>
<evidence type="ECO:0000256" key="5">
    <source>
        <dbReference type="ARBA" id="ARBA00022679"/>
    </source>
</evidence>
<evidence type="ECO:0000256" key="4">
    <source>
        <dbReference type="ARBA" id="ARBA00022603"/>
    </source>
</evidence>
<evidence type="ECO:0000256" key="7">
    <source>
        <dbReference type="ARBA" id="ARBA00022884"/>
    </source>
</evidence>
<dbReference type="Pfam" id="PF17785">
    <property type="entry name" value="PUA_3"/>
    <property type="match status" value="1"/>
</dbReference>
<dbReference type="Gene3D" id="3.30.750.80">
    <property type="entry name" value="RNA methyltransferase domain (HRMD) like"/>
    <property type="match status" value="1"/>
</dbReference>
<dbReference type="OrthoDB" id="9805492at2"/>
<dbReference type="GO" id="GO:0032259">
    <property type="term" value="P:methylation"/>
    <property type="evidence" value="ECO:0007669"/>
    <property type="project" value="UniProtKB-KW"/>
</dbReference>
<dbReference type="Pfam" id="PF10672">
    <property type="entry name" value="Methyltrans_SAM"/>
    <property type="match status" value="1"/>
</dbReference>
<dbReference type="STRING" id="1121485.GCA_000426485_01999"/>
<dbReference type="InterPro" id="IPR029063">
    <property type="entry name" value="SAM-dependent_MTases_sf"/>
</dbReference>
<dbReference type="SUPFAM" id="SSF88697">
    <property type="entry name" value="PUA domain-like"/>
    <property type="match status" value="1"/>
</dbReference>
<dbReference type="InterPro" id="IPR015947">
    <property type="entry name" value="PUA-like_sf"/>
</dbReference>
<dbReference type="PROSITE" id="PS50890">
    <property type="entry name" value="PUA"/>
    <property type="match status" value="1"/>
</dbReference>
<comment type="similarity">
    <text evidence="8">Belongs to the methyltransferase superfamily. RlmI family.</text>
</comment>
<keyword evidence="2" id="KW-0963">Cytoplasm</keyword>
<dbReference type="AlphaFoldDB" id="A0A4Y8KZ72"/>
<dbReference type="InterPro" id="IPR041532">
    <property type="entry name" value="RlmI-like_PUA"/>
</dbReference>
<dbReference type="CDD" id="cd11572">
    <property type="entry name" value="RlmI_M_like"/>
    <property type="match status" value="1"/>
</dbReference>
<dbReference type="Gene3D" id="2.30.130.10">
    <property type="entry name" value="PUA domain"/>
    <property type="match status" value="1"/>
</dbReference>
<evidence type="ECO:0000256" key="3">
    <source>
        <dbReference type="ARBA" id="ARBA00022552"/>
    </source>
</evidence>
<sequence>MSYKKVTLKPKKEDSLRRFHPWIFSGAVAHKDTNLTEGEIVNVYTANDDFIAVGHYQIGSIEVRVLSFEERKIDSLFWEERLQVAYNLRKAIGVVSENNNAFRLIHGEGDNLPGLIIDVYGATAVMQSHSVGMHENRKEICNALIKVFGEKLQNIYYKSETTLPYKADLGAENEYLYGGKGDIDGIALENGLKFHADWVKGQKTGFFVDQRDNRSLLEKYARDRSLLNMFCYTGGFSFYAMRGGAKLVHSVDSSAKAIMLTENNVKLNFPDDKRHAAFAEDAFKYLGHTNKGDYDLIILDPPAFAKHRGAIKNALQGYKRLNAAAFDKIAPGGILFTFSCSQVITKDAFRLAVFSAAAQSGRSVKILHQLTQPADHPINIYHPEGEYLKGLVVYVE</sequence>
<evidence type="ECO:0000256" key="1">
    <source>
        <dbReference type="ARBA" id="ARBA00004496"/>
    </source>
</evidence>
<dbReference type="CDD" id="cd21153">
    <property type="entry name" value="PUA_RlmI"/>
    <property type="match status" value="1"/>
</dbReference>
<evidence type="ECO:0000256" key="8">
    <source>
        <dbReference type="ARBA" id="ARBA00038091"/>
    </source>
</evidence>
<organism evidence="10 11">
    <name type="scientific">Dysgonomonas capnocytophagoides</name>
    <dbReference type="NCBI Taxonomy" id="45254"/>
    <lineage>
        <taxon>Bacteria</taxon>
        <taxon>Pseudomonadati</taxon>
        <taxon>Bacteroidota</taxon>
        <taxon>Bacteroidia</taxon>
        <taxon>Bacteroidales</taxon>
        <taxon>Dysgonomonadaceae</taxon>
        <taxon>Dysgonomonas</taxon>
    </lineage>
</organism>
<dbReference type="InterPro" id="IPR002478">
    <property type="entry name" value="PUA"/>
</dbReference>
<comment type="subcellular location">
    <subcellularLocation>
        <location evidence="1">Cytoplasm</location>
    </subcellularLocation>
</comment>
<evidence type="ECO:0000259" key="9">
    <source>
        <dbReference type="SMART" id="SM00359"/>
    </source>
</evidence>
<dbReference type="InterPro" id="IPR019614">
    <property type="entry name" value="SAM-dep_methyl-trfase"/>
</dbReference>
<dbReference type="GO" id="GO:0008168">
    <property type="term" value="F:methyltransferase activity"/>
    <property type="evidence" value="ECO:0007669"/>
    <property type="project" value="UniProtKB-KW"/>
</dbReference>
<proteinExistence type="inferred from homology"/>
<keyword evidence="5 10" id="KW-0808">Transferase</keyword>
<evidence type="ECO:0000313" key="11">
    <source>
        <dbReference type="Proteomes" id="UP000297861"/>
    </source>
</evidence>